<dbReference type="RefSeq" id="WP_008513424.1">
    <property type="nucleotide sequence ID" value="NZ_CM001403.1"/>
</dbReference>
<dbReference type="GO" id="GO:0005737">
    <property type="term" value="C:cytoplasm"/>
    <property type="evidence" value="ECO:0007669"/>
    <property type="project" value="InterPro"/>
</dbReference>
<dbReference type="PANTHER" id="PTHR42872:SF3">
    <property type="entry name" value="PROTEIN-GLUTAMATE METHYLESTERASE_PROTEIN-GLUTAMINE GLUTAMINASE 1"/>
    <property type="match status" value="1"/>
</dbReference>
<keyword evidence="7" id="KW-1185">Reference proteome</keyword>
<proteinExistence type="predicted"/>
<evidence type="ECO:0000256" key="2">
    <source>
        <dbReference type="ARBA" id="ARBA00039140"/>
    </source>
</evidence>
<evidence type="ECO:0000256" key="3">
    <source>
        <dbReference type="ARBA" id="ARBA00048267"/>
    </source>
</evidence>
<feature type="active site" evidence="4">
    <location>
        <position position="136"/>
    </location>
</feature>
<accession>H1YBB6</accession>
<reference evidence="6" key="1">
    <citation type="submission" date="2011-09" db="EMBL/GenBank/DDBJ databases">
        <title>The permanent draft genome of Mucilaginibacter paludis DSM 18603.</title>
        <authorList>
            <consortium name="US DOE Joint Genome Institute (JGI-PGF)"/>
            <person name="Lucas S."/>
            <person name="Han J."/>
            <person name="Lapidus A."/>
            <person name="Bruce D."/>
            <person name="Goodwin L."/>
            <person name="Pitluck S."/>
            <person name="Peters L."/>
            <person name="Kyrpides N."/>
            <person name="Mavromatis K."/>
            <person name="Ivanova N."/>
            <person name="Mikhailova N."/>
            <person name="Held B."/>
            <person name="Detter J.C."/>
            <person name="Tapia R."/>
            <person name="Han C."/>
            <person name="Land M."/>
            <person name="Hauser L."/>
            <person name="Markowitz V."/>
            <person name="Cheng J.-F."/>
            <person name="Hugenholtz P."/>
            <person name="Woyke T."/>
            <person name="Wu D."/>
            <person name="Tindall B."/>
            <person name="Brambilla E."/>
            <person name="Klenk H.-P."/>
            <person name="Eisen J.A."/>
        </authorList>
    </citation>
    <scope>NUCLEOTIDE SEQUENCE [LARGE SCALE GENOMIC DNA]</scope>
    <source>
        <strain evidence="6">DSM 18603</strain>
    </source>
</reference>
<dbReference type="Proteomes" id="UP000002774">
    <property type="component" value="Chromosome"/>
</dbReference>
<dbReference type="STRING" id="714943.Mucpa_7127"/>
<dbReference type="HOGENOM" id="CLU_000445_51_2_10"/>
<dbReference type="GO" id="GO:0008984">
    <property type="term" value="F:protein-glutamate methylesterase activity"/>
    <property type="evidence" value="ECO:0007669"/>
    <property type="project" value="UniProtKB-EC"/>
</dbReference>
<comment type="catalytic activity">
    <reaction evidence="3">
        <text>[protein]-L-glutamate 5-O-methyl ester + H2O = L-glutamyl-[protein] + methanol + H(+)</text>
        <dbReference type="Rhea" id="RHEA:23236"/>
        <dbReference type="Rhea" id="RHEA-COMP:10208"/>
        <dbReference type="Rhea" id="RHEA-COMP:10311"/>
        <dbReference type="ChEBI" id="CHEBI:15377"/>
        <dbReference type="ChEBI" id="CHEBI:15378"/>
        <dbReference type="ChEBI" id="CHEBI:17790"/>
        <dbReference type="ChEBI" id="CHEBI:29973"/>
        <dbReference type="ChEBI" id="CHEBI:82795"/>
        <dbReference type="EC" id="3.1.1.61"/>
    </reaction>
</comment>
<dbReference type="AlphaFoldDB" id="H1YBB6"/>
<evidence type="ECO:0000256" key="1">
    <source>
        <dbReference type="ARBA" id="ARBA00022801"/>
    </source>
</evidence>
<feature type="active site" evidence="4">
    <location>
        <position position="16"/>
    </location>
</feature>
<dbReference type="PROSITE" id="PS50122">
    <property type="entry name" value="CHEB"/>
    <property type="match status" value="1"/>
</dbReference>
<dbReference type="PANTHER" id="PTHR42872">
    <property type="entry name" value="PROTEIN-GLUTAMATE METHYLESTERASE/PROTEIN-GLUTAMINE GLUTAMINASE"/>
    <property type="match status" value="1"/>
</dbReference>
<dbReference type="Pfam" id="PF01339">
    <property type="entry name" value="CheB_methylest"/>
    <property type="match status" value="1"/>
</dbReference>
<gene>
    <name evidence="6" type="ORF">Mucpa_7127</name>
</gene>
<keyword evidence="4" id="KW-0145">Chemotaxis</keyword>
<evidence type="ECO:0000313" key="7">
    <source>
        <dbReference type="Proteomes" id="UP000002774"/>
    </source>
</evidence>
<sequence>MEENVLNTQCIIIGGSAGSLEVMMFILTRLETNFSIPIIIVLHRKYNHDSALIEVLSHKTKLHVKEAEDKEQIKPGVIYIAPADYHLLVESNHSFSLDCSEKVQFSRPSIDVSFQTAAEAYGPGLLAILLSGANADGTEGFMHVRRNGGVLIAQNPSDALVPFMPQSAINEGLADFVLNRQEISKLLNYQQDNKNSNSD</sequence>
<feature type="domain" description="CheB-type methylesterase" evidence="5">
    <location>
        <begin position="9"/>
        <end position="187"/>
    </location>
</feature>
<name>H1YBB6_9SPHI</name>
<dbReference type="eggNOG" id="COG2201">
    <property type="taxonomic scope" value="Bacteria"/>
</dbReference>
<dbReference type="EMBL" id="CM001403">
    <property type="protein sequence ID" value="EHQ31170.1"/>
    <property type="molecule type" value="Genomic_DNA"/>
</dbReference>
<evidence type="ECO:0000259" key="5">
    <source>
        <dbReference type="PROSITE" id="PS50122"/>
    </source>
</evidence>
<feature type="active site" evidence="4">
    <location>
        <position position="43"/>
    </location>
</feature>
<dbReference type="GO" id="GO:0006935">
    <property type="term" value="P:chemotaxis"/>
    <property type="evidence" value="ECO:0007669"/>
    <property type="project" value="UniProtKB-UniRule"/>
</dbReference>
<dbReference type="OrthoDB" id="1524092at2"/>
<dbReference type="EC" id="3.1.1.61" evidence="2"/>
<dbReference type="CDD" id="cd16433">
    <property type="entry name" value="CheB"/>
    <property type="match status" value="1"/>
</dbReference>
<dbReference type="InterPro" id="IPR035909">
    <property type="entry name" value="CheB_C"/>
</dbReference>
<dbReference type="GO" id="GO:0000156">
    <property type="term" value="F:phosphorelay response regulator activity"/>
    <property type="evidence" value="ECO:0007669"/>
    <property type="project" value="InterPro"/>
</dbReference>
<organism evidence="6 7">
    <name type="scientific">Mucilaginibacter paludis DSM 18603</name>
    <dbReference type="NCBI Taxonomy" id="714943"/>
    <lineage>
        <taxon>Bacteria</taxon>
        <taxon>Pseudomonadati</taxon>
        <taxon>Bacteroidota</taxon>
        <taxon>Sphingobacteriia</taxon>
        <taxon>Sphingobacteriales</taxon>
        <taxon>Sphingobacteriaceae</taxon>
        <taxon>Mucilaginibacter</taxon>
    </lineage>
</organism>
<keyword evidence="1 4" id="KW-0378">Hydrolase</keyword>
<dbReference type="Gene3D" id="3.40.50.180">
    <property type="entry name" value="Methylesterase CheB, C-terminal domain"/>
    <property type="match status" value="1"/>
</dbReference>
<evidence type="ECO:0000256" key="4">
    <source>
        <dbReference type="PROSITE-ProRule" id="PRU00050"/>
    </source>
</evidence>
<dbReference type="InterPro" id="IPR000673">
    <property type="entry name" value="Sig_transdc_resp-reg_Me-estase"/>
</dbReference>
<protein>
    <recommendedName>
        <fullName evidence="2">protein-glutamate methylesterase</fullName>
        <ecNumber evidence="2">3.1.1.61</ecNumber>
    </recommendedName>
</protein>
<evidence type="ECO:0000313" key="6">
    <source>
        <dbReference type="EMBL" id="EHQ31170.1"/>
    </source>
</evidence>
<dbReference type="SUPFAM" id="SSF52738">
    <property type="entry name" value="Methylesterase CheB, C-terminal domain"/>
    <property type="match status" value="1"/>
</dbReference>